<dbReference type="PANTHER" id="PTHR37159:SF1">
    <property type="entry name" value="GH11867P"/>
    <property type="match status" value="1"/>
</dbReference>
<proteinExistence type="predicted"/>
<gene>
    <name evidence="3" type="ORF">PYX00_007064</name>
</gene>
<name>A0AAW2HHN2_9NEOP</name>
<dbReference type="EMBL" id="JARGDH010000004">
    <property type="protein sequence ID" value="KAL0269259.1"/>
    <property type="molecule type" value="Genomic_DNA"/>
</dbReference>
<reference evidence="3" key="1">
    <citation type="journal article" date="2024" name="Gigascience">
        <title>Chromosome-level genome of the poultry shaft louse Menopon gallinae provides insight into the host-switching and adaptive evolution of parasitic lice.</title>
        <authorList>
            <person name="Xu Y."/>
            <person name="Ma L."/>
            <person name="Liu S."/>
            <person name="Liang Y."/>
            <person name="Liu Q."/>
            <person name="He Z."/>
            <person name="Tian L."/>
            <person name="Duan Y."/>
            <person name="Cai W."/>
            <person name="Li H."/>
            <person name="Song F."/>
        </authorList>
    </citation>
    <scope>NUCLEOTIDE SEQUENCE</scope>
    <source>
        <strain evidence="3">Cailab_2023a</strain>
    </source>
</reference>
<evidence type="ECO:0000256" key="1">
    <source>
        <dbReference type="SAM" id="Phobius"/>
    </source>
</evidence>
<organism evidence="3">
    <name type="scientific">Menopon gallinae</name>
    <name type="common">poultry shaft louse</name>
    <dbReference type="NCBI Taxonomy" id="328185"/>
    <lineage>
        <taxon>Eukaryota</taxon>
        <taxon>Metazoa</taxon>
        <taxon>Ecdysozoa</taxon>
        <taxon>Arthropoda</taxon>
        <taxon>Hexapoda</taxon>
        <taxon>Insecta</taxon>
        <taxon>Pterygota</taxon>
        <taxon>Neoptera</taxon>
        <taxon>Paraneoptera</taxon>
        <taxon>Psocodea</taxon>
        <taxon>Troctomorpha</taxon>
        <taxon>Phthiraptera</taxon>
        <taxon>Amblycera</taxon>
        <taxon>Menoponidae</taxon>
        <taxon>Menopon</taxon>
    </lineage>
</organism>
<keyword evidence="1" id="KW-0472">Membrane</keyword>
<accession>A0AAW2HHN2</accession>
<protein>
    <recommendedName>
        <fullName evidence="2">ER-bound oxygenase mpaB/mpaB'/Rubber oxygenase catalytic domain-containing protein</fullName>
    </recommendedName>
</protein>
<comment type="caution">
    <text evidence="3">The sequence shown here is derived from an EMBL/GenBank/DDBJ whole genome shotgun (WGS) entry which is preliminary data.</text>
</comment>
<keyword evidence="1" id="KW-0812">Transmembrane</keyword>
<dbReference type="AlphaFoldDB" id="A0AAW2HHN2"/>
<feature type="domain" description="ER-bound oxygenase mpaB/mpaB'/Rubber oxygenase catalytic" evidence="2">
    <location>
        <begin position="43"/>
        <end position="225"/>
    </location>
</feature>
<feature type="transmembrane region" description="Helical" evidence="1">
    <location>
        <begin position="47"/>
        <end position="68"/>
    </location>
</feature>
<dbReference type="GO" id="GO:0016491">
    <property type="term" value="F:oxidoreductase activity"/>
    <property type="evidence" value="ECO:0007669"/>
    <property type="project" value="InterPro"/>
</dbReference>
<evidence type="ECO:0000313" key="3">
    <source>
        <dbReference type="EMBL" id="KAL0269259.1"/>
    </source>
</evidence>
<dbReference type="Pfam" id="PF09995">
    <property type="entry name" value="MPAB_Lcp_cat"/>
    <property type="match status" value="1"/>
</dbReference>
<keyword evidence="1" id="KW-1133">Transmembrane helix</keyword>
<sequence>MIEEHIRLLKEDVDIPNLEHGRALGELPEWFDKEKFKRGQKFFADNYYALFVSKLCGLLVTLSMPRVLKILMMTQRSSKPHTAFKRYFSTISHMLLWYNGDILDKNSWAFKSLTEVYTKHAAANKRGLNEKTGSLSQSSLALTQFGFMGFGVLMPHKLGIVIDDPKDLEGFIHFWRTIGYLIGVDDRYNICRGNVEETRELCRRMLEEIFWPLLKTPSKDFTEMTTALLHGMWAIIPFIDVEGFMSFTYSLAGLEVNPFSNWYSSGIYNFQKFIHETLLTNWFFGRIARIFLNFEMWLAVLITSKFPFLAHLSLGMPISGKMDY</sequence>
<evidence type="ECO:0000259" key="2">
    <source>
        <dbReference type="Pfam" id="PF09995"/>
    </source>
</evidence>
<dbReference type="PANTHER" id="PTHR37159">
    <property type="entry name" value="GH11867P"/>
    <property type="match status" value="1"/>
</dbReference>
<dbReference type="InterPro" id="IPR018713">
    <property type="entry name" value="MPAB/Lcp_cat_dom"/>
</dbReference>